<dbReference type="EMBL" id="JAVREZ010000004">
    <property type="protein sequence ID" value="MDT0481376.1"/>
    <property type="molecule type" value="Genomic_DNA"/>
</dbReference>
<evidence type="ECO:0000313" key="1">
    <source>
        <dbReference type="EMBL" id="MDT0481376.1"/>
    </source>
</evidence>
<keyword evidence="2" id="KW-1185">Reference proteome</keyword>
<organism evidence="1 2">
    <name type="scientific">Streptomyces doebereineriae</name>
    <dbReference type="NCBI Taxonomy" id="3075528"/>
    <lineage>
        <taxon>Bacteria</taxon>
        <taxon>Bacillati</taxon>
        <taxon>Actinomycetota</taxon>
        <taxon>Actinomycetes</taxon>
        <taxon>Kitasatosporales</taxon>
        <taxon>Streptomycetaceae</taxon>
        <taxon>Streptomyces</taxon>
    </lineage>
</organism>
<reference evidence="2" key="1">
    <citation type="submission" date="2023-07" db="EMBL/GenBank/DDBJ databases">
        <title>30 novel species of actinomycetes from the DSMZ collection.</title>
        <authorList>
            <person name="Nouioui I."/>
        </authorList>
    </citation>
    <scope>NUCLEOTIDE SEQUENCE [LARGE SCALE GENOMIC DNA]</scope>
    <source>
        <strain evidence="2">DSM 41640</strain>
    </source>
</reference>
<gene>
    <name evidence="1" type="ORF">RNB18_14460</name>
</gene>
<proteinExistence type="predicted"/>
<accession>A0ABU2V769</accession>
<dbReference type="Proteomes" id="UP001183824">
    <property type="component" value="Unassembled WGS sequence"/>
</dbReference>
<name>A0ABU2V769_9ACTN</name>
<sequence length="230" mass="24566">MLEHAGFWSNHLLGLCWPASGDVRPAPEWFGDDSADTDATSEILLDAQAWPAFRIPLDACHSAVVVYRNLVGDYGIDYLLAHPDGTGAEAVANRFDGDWSGLGLVWRDLKRIVVSPDLTAAGVHDPSERLLILLPVLNDAELPADAPAVVEAALTALGAPRHSAAHTAARLLDGRRRSAGHRVLTGSRLSGGSGDHFKCGRILVLEFDIRVCRAPECHQTTAATSRAVGL</sequence>
<protein>
    <submittedName>
        <fullName evidence="1">Uncharacterized protein</fullName>
    </submittedName>
</protein>
<evidence type="ECO:0000313" key="2">
    <source>
        <dbReference type="Proteomes" id="UP001183824"/>
    </source>
</evidence>
<dbReference type="RefSeq" id="WP_311714499.1">
    <property type="nucleotide sequence ID" value="NZ_JAVREZ010000004.1"/>
</dbReference>
<comment type="caution">
    <text evidence="1">The sequence shown here is derived from an EMBL/GenBank/DDBJ whole genome shotgun (WGS) entry which is preliminary data.</text>
</comment>